<dbReference type="EMBL" id="UIDG01000334">
    <property type="protein sequence ID" value="SUS07243.1"/>
    <property type="molecule type" value="Genomic_DNA"/>
</dbReference>
<sequence length="181" mass="19422">MRTLWYILPAVLLAGCATKQPVAIQPPPVAPVAAVVPTKAVETRYDVRGYREAANPSIRHEAHAVYRRTIVPANATEDMGTVPRTGYAPASHAPLSGDAELAAELATQKAITGELRAMQSSMAETERRMQAQYAQLVRQSAEAAKLREQLEAERGRLRSGVPPAASEPVVANATAATEAKW</sequence>
<evidence type="ECO:0000313" key="2">
    <source>
        <dbReference type="EMBL" id="SUS07243.1"/>
    </source>
</evidence>
<accession>A0A380THS8</accession>
<protein>
    <recommendedName>
        <fullName evidence="3">Lipoprotein</fullName>
    </recommendedName>
</protein>
<evidence type="ECO:0000256" key="1">
    <source>
        <dbReference type="SAM" id="MobiDB-lite"/>
    </source>
</evidence>
<feature type="region of interest" description="Disordered" evidence="1">
    <location>
        <begin position="154"/>
        <end position="181"/>
    </location>
</feature>
<gene>
    <name evidence="2" type="ORF">DF3PB_40040</name>
</gene>
<proteinExistence type="predicted"/>
<name>A0A380THS8_9ZZZZ</name>
<dbReference type="PROSITE" id="PS51257">
    <property type="entry name" value="PROKAR_LIPOPROTEIN"/>
    <property type="match status" value="1"/>
</dbReference>
<dbReference type="AlphaFoldDB" id="A0A380THS8"/>
<reference evidence="2" key="1">
    <citation type="submission" date="2018-07" db="EMBL/GenBank/DDBJ databases">
        <authorList>
            <person name="Quirk P.G."/>
            <person name="Krulwich T.A."/>
        </authorList>
    </citation>
    <scope>NUCLEOTIDE SEQUENCE</scope>
</reference>
<organism evidence="2">
    <name type="scientific">metagenome</name>
    <dbReference type="NCBI Taxonomy" id="256318"/>
    <lineage>
        <taxon>unclassified sequences</taxon>
        <taxon>metagenomes</taxon>
    </lineage>
</organism>
<evidence type="ECO:0008006" key="3">
    <source>
        <dbReference type="Google" id="ProtNLM"/>
    </source>
</evidence>